<feature type="region of interest" description="Disordered" evidence="1">
    <location>
        <begin position="138"/>
        <end position="273"/>
    </location>
</feature>
<accession>A0A4C2E7A3</accession>
<feature type="compositionally biased region" description="Polar residues" evidence="1">
    <location>
        <begin position="396"/>
        <end position="406"/>
    </location>
</feature>
<sequence>MNSVNNFPNDLGIGMYFDVSNDSTKGNDHGNENGNWNVNDNVNGSTSMDANLEMKNPISGVPFEKHTEPLEINKSRTSNSNGNNTRASLTDWSVNKGLDVGSLTNIGQNSGLLDIFMDSSTIPSLSNDSSTVQQDKFGFVDEPNGVQGSVSSNANFNESRDNNNNLSGNNRTNNNITNNENASHNRYRNRTLRSPLETDKSDALSADGESMRSVEGVPLIPSFMDIPERAPSSRNAHSFSHQQHASNQQQIKRSASSNRSFRNQPSARPAVPITINPSMVSSIDDTISVTSLQSPASSLLDSNGFPAHLGNSADVGNSNTLFERAKSPQLGIVEVTNAAMPTSPQASKQRSNFHSTSAQPELDRLLGLDSDNVSGLLDNSATSEVNVGGNNSGNSAFQNDTATISSPAPKGVPEDASLMSSNQTVSPPSQLFAELGFADLDDFLSTL</sequence>
<feature type="region of interest" description="Disordered" evidence="1">
    <location>
        <begin position="24"/>
        <end position="47"/>
    </location>
</feature>
<protein>
    <submittedName>
        <fullName evidence="2">Uncharacterized protein</fullName>
    </submittedName>
</protein>
<name>A0A4C2E7A3_9SACH</name>
<feature type="region of interest" description="Disordered" evidence="1">
    <location>
        <begin position="384"/>
        <end position="426"/>
    </location>
</feature>
<comment type="caution">
    <text evidence="2">The sequence shown here is derived from an EMBL/GenBank/DDBJ whole genome shotgun (WGS) entry which is preliminary data.</text>
</comment>
<feature type="compositionally biased region" description="Low complexity" evidence="1">
    <location>
        <begin position="385"/>
        <end position="395"/>
    </location>
</feature>
<dbReference type="AlphaFoldDB" id="A0A4C2E7A3"/>
<feature type="compositionally biased region" description="Low complexity" evidence="1">
    <location>
        <begin position="32"/>
        <end position="44"/>
    </location>
</feature>
<evidence type="ECO:0000313" key="3">
    <source>
        <dbReference type="Proteomes" id="UP000301737"/>
    </source>
</evidence>
<gene>
    <name evidence="2" type="ORF">ZYGM_001460</name>
</gene>
<reference evidence="2 3" key="1">
    <citation type="submission" date="2019-01" db="EMBL/GenBank/DDBJ databases">
        <title>Draft Genome Sequencing of Zygosaccharomyces mellis Ca-7.</title>
        <authorList>
            <person name="Shiwa Y."/>
            <person name="Kanesaki Y."/>
            <person name="Ishige T."/>
            <person name="Mura K."/>
            <person name="Hori T."/>
            <person name="Tamura T."/>
        </authorList>
    </citation>
    <scope>NUCLEOTIDE SEQUENCE [LARGE SCALE GENOMIC DNA]</scope>
    <source>
        <strain evidence="2 3">Ca-7</strain>
    </source>
</reference>
<keyword evidence="3" id="KW-1185">Reference proteome</keyword>
<dbReference type="EMBL" id="BIMX01000015">
    <property type="protein sequence ID" value="GCF00056.1"/>
    <property type="molecule type" value="Genomic_DNA"/>
</dbReference>
<evidence type="ECO:0000313" key="2">
    <source>
        <dbReference type="EMBL" id="GCF00056.1"/>
    </source>
</evidence>
<feature type="compositionally biased region" description="Polar residues" evidence="1">
    <location>
        <begin position="232"/>
        <end position="266"/>
    </location>
</feature>
<proteinExistence type="predicted"/>
<feature type="compositionally biased region" description="Low complexity" evidence="1">
    <location>
        <begin position="152"/>
        <end position="184"/>
    </location>
</feature>
<dbReference type="OrthoDB" id="5600085at2759"/>
<evidence type="ECO:0000256" key="1">
    <source>
        <dbReference type="SAM" id="MobiDB-lite"/>
    </source>
</evidence>
<organism evidence="2 3">
    <name type="scientific">Zygosaccharomyces mellis</name>
    <dbReference type="NCBI Taxonomy" id="42258"/>
    <lineage>
        <taxon>Eukaryota</taxon>
        <taxon>Fungi</taxon>
        <taxon>Dikarya</taxon>
        <taxon>Ascomycota</taxon>
        <taxon>Saccharomycotina</taxon>
        <taxon>Saccharomycetes</taxon>
        <taxon>Saccharomycetales</taxon>
        <taxon>Saccharomycetaceae</taxon>
        <taxon>Zygosaccharomyces</taxon>
    </lineage>
</organism>
<dbReference type="Proteomes" id="UP000301737">
    <property type="component" value="Unassembled WGS sequence"/>
</dbReference>